<evidence type="ECO:0000313" key="3">
    <source>
        <dbReference type="Proteomes" id="UP000598350"/>
    </source>
</evidence>
<organism evidence="2 3">
    <name type="scientific">Maribacter arenosus</name>
    <dbReference type="NCBI Taxonomy" id="1854708"/>
    <lineage>
        <taxon>Bacteria</taxon>
        <taxon>Pseudomonadati</taxon>
        <taxon>Bacteroidota</taxon>
        <taxon>Flavobacteriia</taxon>
        <taxon>Flavobacteriales</taxon>
        <taxon>Flavobacteriaceae</taxon>
        <taxon>Maribacter</taxon>
    </lineage>
</organism>
<dbReference type="EMBL" id="JABTCG010000001">
    <property type="protein sequence ID" value="MBD0849540.1"/>
    <property type="molecule type" value="Genomic_DNA"/>
</dbReference>
<keyword evidence="1" id="KW-1133">Transmembrane helix</keyword>
<name>A0ABR7V9J9_9FLAO</name>
<accession>A0ABR7V9J9</accession>
<keyword evidence="3" id="KW-1185">Reference proteome</keyword>
<dbReference type="RefSeq" id="WP_188312662.1">
    <property type="nucleotide sequence ID" value="NZ_JABTCG010000001.1"/>
</dbReference>
<protein>
    <submittedName>
        <fullName evidence="2">Uncharacterized protein</fullName>
    </submittedName>
</protein>
<evidence type="ECO:0000256" key="1">
    <source>
        <dbReference type="SAM" id="Phobius"/>
    </source>
</evidence>
<proteinExistence type="predicted"/>
<evidence type="ECO:0000313" key="2">
    <source>
        <dbReference type="EMBL" id="MBD0849540.1"/>
    </source>
</evidence>
<keyword evidence="1" id="KW-0472">Membrane</keyword>
<reference evidence="2 3" key="1">
    <citation type="submission" date="2020-05" db="EMBL/GenBank/DDBJ databases">
        <title>The draft genome sequence of Maribacter arenosus CAU 1321.</title>
        <authorList>
            <person name="Mu L."/>
        </authorList>
    </citation>
    <scope>NUCLEOTIDE SEQUENCE [LARGE SCALE GENOMIC DNA]</scope>
    <source>
        <strain evidence="2 3">CAU 1321</strain>
    </source>
</reference>
<dbReference type="Proteomes" id="UP000598350">
    <property type="component" value="Unassembled WGS sequence"/>
</dbReference>
<keyword evidence="1" id="KW-0812">Transmembrane</keyword>
<comment type="caution">
    <text evidence="2">The sequence shown here is derived from an EMBL/GenBank/DDBJ whole genome shotgun (WGS) entry which is preliminary data.</text>
</comment>
<gene>
    <name evidence="2" type="ORF">HPE63_02580</name>
</gene>
<sequence length="166" mass="19471">MLVSIILLVISAIIVYLLFVQLVLYIDTGTNEYYVRVKGLMKANIMPHKEELIQIRIRAFFMNFYFYPINKIGTPIKPSTTKKLGIKKKRQLGFRKGLRLLRSFEVKRFYVELDTGNCITNAKLYPLFALLNQKSGNFRINFEGKNQLILHLQNRPIHILKSFINF</sequence>
<feature type="transmembrane region" description="Helical" evidence="1">
    <location>
        <begin position="6"/>
        <end position="26"/>
    </location>
</feature>